<dbReference type="PIRSF" id="PIRSF001434">
    <property type="entry name" value="CGS"/>
    <property type="match status" value="1"/>
</dbReference>
<evidence type="ECO:0000256" key="3">
    <source>
        <dbReference type="ARBA" id="ARBA00022898"/>
    </source>
</evidence>
<evidence type="ECO:0000256" key="2">
    <source>
        <dbReference type="ARBA" id="ARBA00009077"/>
    </source>
</evidence>
<comment type="similarity">
    <text evidence="2 7">Belongs to the trans-sulfuration enzymes family.</text>
</comment>
<proteinExistence type="inferred from homology"/>
<dbReference type="SUPFAM" id="SSF53383">
    <property type="entry name" value="PLP-dependent transferases"/>
    <property type="match status" value="1"/>
</dbReference>
<dbReference type="GO" id="GO:0019450">
    <property type="term" value="P:L-cysteine catabolic process to pyruvate"/>
    <property type="evidence" value="ECO:0007669"/>
    <property type="project" value="TreeGrafter"/>
</dbReference>
<evidence type="ECO:0000313" key="9">
    <source>
        <dbReference type="Proteomes" id="UP000500801"/>
    </source>
</evidence>
<sequence length="393" mass="44471">MKTKKLENVKTRLIKAGRPNKVANGYIVNSSVTRASTILFDSIESFQDAGINRDHKRTLTYGAHGTPITYELEDLITELENGYRTRLFPTGLAAITNAITSYVKSGDHILISDSVYRPVRDFAENFLKRFNVDFDYFDATKPFYTMSFKPETTLVYVESPGSILYEIIDLPKLSEYTHEKKSLLMIDSTWSAGYLYKPLNFGADIVISAPTKYLSGHSDLTMGSVTTKENCWDALYLNSDRNGMNTNADDAWLTLRGARTLASRITVQSRNALYVAEWLMRHPLINRVYHPALPSHEGYEIWKRDYSGCNSLVSFSFKNDSNVNINDFVNKLNLFGIGASWGGYESLVMVYDMTENRTCSDWEDNPNIVRLHIGLEDITDLVSDLSNALSVLK</sequence>
<evidence type="ECO:0000313" key="8">
    <source>
        <dbReference type="EMBL" id="QIZ53161.1"/>
    </source>
</evidence>
<comment type="cofactor">
    <cofactor evidence="1 7">
        <name>pyridoxal 5'-phosphate</name>
        <dbReference type="ChEBI" id="CHEBI:597326"/>
    </cofactor>
</comment>
<dbReference type="FunFam" id="3.40.640.10:FF:000046">
    <property type="entry name" value="Cystathionine gamma-lyase"/>
    <property type="match status" value="1"/>
</dbReference>
<name>A0AAE6Z2U5_9GAMM</name>
<dbReference type="GO" id="GO:0030170">
    <property type="term" value="F:pyridoxal phosphate binding"/>
    <property type="evidence" value="ECO:0007669"/>
    <property type="project" value="InterPro"/>
</dbReference>
<accession>A0AAE6Z2U5</accession>
<dbReference type="InterPro" id="IPR000277">
    <property type="entry name" value="Cys/Met-Metab_PyrdxlP-dep_enz"/>
</dbReference>
<dbReference type="GO" id="GO:0047804">
    <property type="term" value="F:cysteine-S-conjugate beta-lyase activity"/>
    <property type="evidence" value="ECO:0007669"/>
    <property type="project" value="InterPro"/>
</dbReference>
<dbReference type="Pfam" id="PF01053">
    <property type="entry name" value="Cys_Met_Meta_PP"/>
    <property type="match status" value="1"/>
</dbReference>
<evidence type="ECO:0000256" key="5">
    <source>
        <dbReference type="ARBA" id="ARBA00047517"/>
    </source>
</evidence>
<evidence type="ECO:0000256" key="1">
    <source>
        <dbReference type="ARBA" id="ARBA00001933"/>
    </source>
</evidence>
<dbReference type="EC" id="4.4.1.8" evidence="8"/>
<dbReference type="PANTHER" id="PTHR43500:SF1">
    <property type="entry name" value="CYSTATHIONINE BETA-LYASE-RELATED"/>
    <property type="match status" value="1"/>
</dbReference>
<gene>
    <name evidence="8" type="primary">metC</name>
    <name evidence="8" type="ORF">DWG24_06805</name>
</gene>
<dbReference type="Proteomes" id="UP000500801">
    <property type="component" value="Chromosome"/>
</dbReference>
<feature type="modified residue" description="N6-(pyridoxal phosphate)lysine" evidence="6">
    <location>
        <position position="212"/>
    </location>
</feature>
<dbReference type="InterPro" id="IPR015421">
    <property type="entry name" value="PyrdxlP-dep_Trfase_major"/>
</dbReference>
<reference evidence="8 9" key="1">
    <citation type="submission" date="2018-11" db="EMBL/GenBank/DDBJ databases">
        <title>Complete genome sequence of Dickeya zeae strain CE1 infecting Canna edulis Ker-Gawl. in China.</title>
        <authorList>
            <person name="Zhang J."/>
            <person name="Lin B."/>
            <person name="Shen H."/>
            <person name="Jiang S."/>
            <person name="Pu X."/>
            <person name="Sun D."/>
        </authorList>
    </citation>
    <scope>NUCLEOTIDE SEQUENCE [LARGE SCALE GENOMIC DNA]</scope>
    <source>
        <strain evidence="8 9">CE1</strain>
    </source>
</reference>
<evidence type="ECO:0000256" key="4">
    <source>
        <dbReference type="ARBA" id="ARBA00023239"/>
    </source>
</evidence>
<dbReference type="PANTHER" id="PTHR43500">
    <property type="entry name" value="CYSTATHIONINE BETA-LYASE-RELATED"/>
    <property type="match status" value="1"/>
</dbReference>
<evidence type="ECO:0000256" key="7">
    <source>
        <dbReference type="RuleBase" id="RU362118"/>
    </source>
</evidence>
<dbReference type="NCBIfam" id="TIGR01324">
    <property type="entry name" value="cysta_beta_ly_B"/>
    <property type="match status" value="1"/>
</dbReference>
<dbReference type="RefSeq" id="WP_168361966.1">
    <property type="nucleotide sequence ID" value="NZ_CP033622.1"/>
</dbReference>
<keyword evidence="4 8" id="KW-0456">Lyase</keyword>
<dbReference type="EMBL" id="CP033622">
    <property type="protein sequence ID" value="QIZ53161.1"/>
    <property type="molecule type" value="Genomic_DNA"/>
</dbReference>
<dbReference type="InterPro" id="IPR015422">
    <property type="entry name" value="PyrdxlP-dep_Trfase_small"/>
</dbReference>
<dbReference type="AlphaFoldDB" id="A0AAE6Z2U5"/>
<dbReference type="Gene3D" id="3.40.640.10">
    <property type="entry name" value="Type I PLP-dependent aspartate aminotransferase-like (Major domain)"/>
    <property type="match status" value="1"/>
</dbReference>
<dbReference type="InterPro" id="IPR015424">
    <property type="entry name" value="PyrdxlP-dep_Trfase"/>
</dbReference>
<organism evidence="8 9">
    <name type="scientific">Dickeya zeae</name>
    <dbReference type="NCBI Taxonomy" id="204042"/>
    <lineage>
        <taxon>Bacteria</taxon>
        <taxon>Pseudomonadati</taxon>
        <taxon>Pseudomonadota</taxon>
        <taxon>Gammaproteobacteria</taxon>
        <taxon>Enterobacterales</taxon>
        <taxon>Pectobacteriaceae</taxon>
        <taxon>Dickeya</taxon>
    </lineage>
</organism>
<protein>
    <submittedName>
        <fullName evidence="8">Cystathionine beta-lyase</fullName>
        <ecNumber evidence="8">4.4.1.8</ecNumber>
    </submittedName>
</protein>
<evidence type="ECO:0000256" key="6">
    <source>
        <dbReference type="PIRSR" id="PIRSR001434-2"/>
    </source>
</evidence>
<dbReference type="InterPro" id="IPR006233">
    <property type="entry name" value="Cys_b_lyase_bac"/>
</dbReference>
<dbReference type="Gene3D" id="3.90.1150.10">
    <property type="entry name" value="Aspartate Aminotransferase, domain 1"/>
    <property type="match status" value="1"/>
</dbReference>
<comment type="catalytic activity">
    <reaction evidence="5">
        <text>L,L-cystathionine + H2O = L-homocysteine + pyruvate + NH4(+)</text>
        <dbReference type="Rhea" id="RHEA:13965"/>
        <dbReference type="ChEBI" id="CHEBI:15361"/>
        <dbReference type="ChEBI" id="CHEBI:15377"/>
        <dbReference type="ChEBI" id="CHEBI:28938"/>
        <dbReference type="ChEBI" id="CHEBI:58161"/>
        <dbReference type="ChEBI" id="CHEBI:58199"/>
    </reaction>
</comment>
<dbReference type="GO" id="GO:0019346">
    <property type="term" value="P:transsulfuration"/>
    <property type="evidence" value="ECO:0007669"/>
    <property type="project" value="InterPro"/>
</dbReference>
<keyword evidence="3 6" id="KW-0663">Pyridoxal phosphate</keyword>